<feature type="domain" description="Fructose-1-6-bisphosphatase class 1 C-terminal" evidence="1">
    <location>
        <begin position="47"/>
        <end position="92"/>
    </location>
</feature>
<comment type="caution">
    <text evidence="2">The sequence shown here is derived from an EMBL/GenBank/DDBJ whole genome shotgun (WGS) entry which is preliminary data.</text>
</comment>
<dbReference type="Gene3D" id="3.40.190.80">
    <property type="match status" value="1"/>
</dbReference>
<dbReference type="Proteomes" id="UP001141806">
    <property type="component" value="Unassembled WGS sequence"/>
</dbReference>
<dbReference type="EMBL" id="JAMYWD010000055">
    <property type="protein sequence ID" value="KAJ4949912.1"/>
    <property type="molecule type" value="Genomic_DNA"/>
</dbReference>
<name>A0A9Q0GL84_9MAGN</name>
<reference evidence="2" key="1">
    <citation type="journal article" date="2023" name="Plant J.">
        <title>The genome of the king protea, Protea cynaroides.</title>
        <authorList>
            <person name="Chang J."/>
            <person name="Duong T.A."/>
            <person name="Schoeman C."/>
            <person name="Ma X."/>
            <person name="Roodt D."/>
            <person name="Barker N."/>
            <person name="Li Z."/>
            <person name="Van de Peer Y."/>
            <person name="Mizrachi E."/>
        </authorList>
    </citation>
    <scope>NUCLEOTIDE SEQUENCE</scope>
    <source>
        <tissue evidence="2">Young leaves</tissue>
    </source>
</reference>
<evidence type="ECO:0000313" key="3">
    <source>
        <dbReference type="Proteomes" id="UP001141806"/>
    </source>
</evidence>
<dbReference type="AlphaFoldDB" id="A0A9Q0GL84"/>
<dbReference type="Pfam" id="PF18913">
    <property type="entry name" value="FBPase_C"/>
    <property type="match status" value="1"/>
</dbReference>
<dbReference type="OrthoDB" id="10256725at2759"/>
<evidence type="ECO:0000313" key="2">
    <source>
        <dbReference type="EMBL" id="KAJ4949912.1"/>
    </source>
</evidence>
<evidence type="ECO:0000259" key="1">
    <source>
        <dbReference type="Pfam" id="PF18913"/>
    </source>
</evidence>
<protein>
    <recommendedName>
        <fullName evidence="1">Fructose-1-6-bisphosphatase class 1 C-terminal domain-containing protein</fullName>
    </recommendedName>
</protein>
<accession>A0A9Q0GL84</accession>
<dbReference type="InterPro" id="IPR044015">
    <property type="entry name" value="FBPase_C_dom"/>
</dbReference>
<gene>
    <name evidence="2" type="ORF">NE237_000051</name>
</gene>
<keyword evidence="3" id="KW-1185">Reference proteome</keyword>
<proteinExistence type="predicted"/>
<sequence>MRIFGPRTMCVRALEGYPSTHELLLLDEDLLLCEREVHNAVHRRNGADVNQIIVKEKDVFTNVISPSSKTKLRLLLELAPLGFLIENARGYSGFDSWRDARYETMINAEVEYILTWVHRCLICIAIKSNGFGSSAGGCASGSMIR</sequence>
<organism evidence="2 3">
    <name type="scientific">Protea cynaroides</name>
    <dbReference type="NCBI Taxonomy" id="273540"/>
    <lineage>
        <taxon>Eukaryota</taxon>
        <taxon>Viridiplantae</taxon>
        <taxon>Streptophyta</taxon>
        <taxon>Embryophyta</taxon>
        <taxon>Tracheophyta</taxon>
        <taxon>Spermatophyta</taxon>
        <taxon>Magnoliopsida</taxon>
        <taxon>Proteales</taxon>
        <taxon>Proteaceae</taxon>
        <taxon>Protea</taxon>
    </lineage>
</organism>